<feature type="transmembrane region" description="Helical" evidence="1">
    <location>
        <begin position="60"/>
        <end position="78"/>
    </location>
</feature>
<name>A0A9X2J4G0_9SPHN</name>
<evidence type="ECO:0000256" key="1">
    <source>
        <dbReference type="SAM" id="Phobius"/>
    </source>
</evidence>
<keyword evidence="1" id="KW-0472">Membrane</keyword>
<dbReference type="EMBL" id="JAMSHT010000001">
    <property type="protein sequence ID" value="MCM8558326.1"/>
    <property type="molecule type" value="Genomic_DNA"/>
</dbReference>
<reference evidence="3" key="1">
    <citation type="submission" date="2022-06" db="EMBL/GenBank/DDBJ databases">
        <title>Sphingomicrobium sedimins sp. nov., a marine bacterium isolated from tidal flat.</title>
        <authorList>
            <person name="Kim C.-H."/>
            <person name="Yoo Y."/>
            <person name="Kim J.-J."/>
        </authorList>
    </citation>
    <scope>NUCLEOTIDE SEQUENCE</scope>
    <source>
        <strain evidence="3">GRR-S6-50</strain>
    </source>
</reference>
<feature type="transmembrane region" description="Helical" evidence="1">
    <location>
        <begin position="180"/>
        <end position="204"/>
    </location>
</feature>
<feature type="transmembrane region" description="Helical" evidence="1">
    <location>
        <begin position="22"/>
        <end position="40"/>
    </location>
</feature>
<dbReference type="Proteomes" id="UP001155128">
    <property type="component" value="Unassembled WGS sequence"/>
</dbReference>
<comment type="caution">
    <text evidence="3">The sequence shown here is derived from an EMBL/GenBank/DDBJ whole genome shotgun (WGS) entry which is preliminary data.</text>
</comment>
<proteinExistence type="predicted"/>
<feature type="domain" description="DUF1206" evidence="2">
    <location>
        <begin position="100"/>
        <end position="166"/>
    </location>
</feature>
<keyword evidence="1" id="KW-1133">Transmembrane helix</keyword>
<keyword evidence="1" id="KW-0812">Transmembrane</keyword>
<gene>
    <name evidence="3" type="ORF">NDO55_10905</name>
</gene>
<organism evidence="3 4">
    <name type="scientific">Sphingomicrobium sediminis</name>
    <dbReference type="NCBI Taxonomy" id="2950949"/>
    <lineage>
        <taxon>Bacteria</taxon>
        <taxon>Pseudomonadati</taxon>
        <taxon>Pseudomonadota</taxon>
        <taxon>Alphaproteobacteria</taxon>
        <taxon>Sphingomonadales</taxon>
        <taxon>Sphingomonadaceae</taxon>
        <taxon>Sphingomicrobium</taxon>
    </lineage>
</organism>
<feature type="domain" description="DUF1206" evidence="2">
    <location>
        <begin position="187"/>
        <end position="252"/>
    </location>
</feature>
<feature type="transmembrane region" description="Helical" evidence="1">
    <location>
        <begin position="98"/>
        <end position="115"/>
    </location>
</feature>
<dbReference type="RefSeq" id="WP_252115135.1">
    <property type="nucleotide sequence ID" value="NZ_JAMSHT010000001.1"/>
</dbReference>
<feature type="transmembrane region" description="Helical" evidence="1">
    <location>
        <begin position="224"/>
        <end position="247"/>
    </location>
</feature>
<dbReference type="InterPro" id="IPR009597">
    <property type="entry name" value="DUF1206"/>
</dbReference>
<protein>
    <submittedName>
        <fullName evidence="3">DUF1206 domain-containing protein</fullName>
    </submittedName>
</protein>
<feature type="domain" description="DUF1206" evidence="2">
    <location>
        <begin position="20"/>
        <end position="82"/>
    </location>
</feature>
<dbReference type="Pfam" id="PF06724">
    <property type="entry name" value="DUF1206"/>
    <property type="match status" value="3"/>
</dbReference>
<accession>A0A9X2J4G0</accession>
<evidence type="ECO:0000259" key="2">
    <source>
        <dbReference type="Pfam" id="PF06724"/>
    </source>
</evidence>
<evidence type="ECO:0000313" key="3">
    <source>
        <dbReference type="EMBL" id="MCM8558326.1"/>
    </source>
</evidence>
<dbReference type="AlphaFoldDB" id="A0A9X2J4G0"/>
<sequence>MVSTSELESTASSLENWTRAGYVARGLIYILLGYVALSAAAPDSTSELFSAVKDLPAGSVLLGIIALGAIGYGIWKIMDAVKNLEGFDDDAKGKVKRFFYIVGGFGYFVLAYLAAKSLLSSGGGGGGMGASGAAEQASETAGDWIVIATGIGILIAGIYQIKKGVARDFLRGLGAGTPPFVEWFGLLGHIARGIVFIVSGWFVYQAGTGSSEQAKGLAGALQSLQGNGTLFTALCIGLILFGLFSLVEAKYRIIPNQDLRPDH</sequence>
<evidence type="ECO:0000313" key="4">
    <source>
        <dbReference type="Proteomes" id="UP001155128"/>
    </source>
</evidence>
<keyword evidence="4" id="KW-1185">Reference proteome</keyword>
<feature type="transmembrane region" description="Helical" evidence="1">
    <location>
        <begin position="141"/>
        <end position="159"/>
    </location>
</feature>